<accession>B7P8N3</accession>
<dbReference type="OMA" id="AYHPTVA"/>
<evidence type="ECO:0000313" key="7">
    <source>
        <dbReference type="Proteomes" id="UP000001555"/>
    </source>
</evidence>
<evidence type="ECO:0000313" key="6">
    <source>
        <dbReference type="EnsemblMetazoa" id="ISCW016644-PA"/>
    </source>
</evidence>
<evidence type="ECO:0000313" key="5">
    <source>
        <dbReference type="EMBL" id="EEC02955.1"/>
    </source>
</evidence>
<organism>
    <name type="scientific">Ixodes scapularis</name>
    <name type="common">Black-legged tick</name>
    <name type="synonym">Deer tick</name>
    <dbReference type="NCBI Taxonomy" id="6945"/>
    <lineage>
        <taxon>Eukaryota</taxon>
        <taxon>Metazoa</taxon>
        <taxon>Ecdysozoa</taxon>
        <taxon>Arthropoda</taxon>
        <taxon>Chelicerata</taxon>
        <taxon>Arachnida</taxon>
        <taxon>Acari</taxon>
        <taxon>Parasitiformes</taxon>
        <taxon>Ixodida</taxon>
        <taxon>Ixodoidea</taxon>
        <taxon>Ixodidae</taxon>
        <taxon>Ixodinae</taxon>
        <taxon>Ixodes</taxon>
    </lineage>
</organism>
<evidence type="ECO:0000256" key="1">
    <source>
        <dbReference type="ARBA" id="ARBA00022593"/>
    </source>
</evidence>
<reference evidence="5 7" key="1">
    <citation type="submission" date="2008-03" db="EMBL/GenBank/DDBJ databases">
        <title>Annotation of Ixodes scapularis.</title>
        <authorList>
            <consortium name="Ixodes scapularis Genome Project Consortium"/>
            <person name="Caler E."/>
            <person name="Hannick L.I."/>
            <person name="Bidwell S."/>
            <person name="Joardar V."/>
            <person name="Thiagarajan M."/>
            <person name="Amedeo P."/>
            <person name="Galinsky K.J."/>
            <person name="Schobel S."/>
            <person name="Inman J."/>
            <person name="Hostetler J."/>
            <person name="Miller J."/>
            <person name="Hammond M."/>
            <person name="Megy K."/>
            <person name="Lawson D."/>
            <person name="Kodira C."/>
            <person name="Sutton G."/>
            <person name="Meyer J."/>
            <person name="Hill C.A."/>
            <person name="Birren B."/>
            <person name="Nene V."/>
            <person name="Collins F."/>
            <person name="Alarcon-Chaidez F."/>
            <person name="Wikel S."/>
            <person name="Strausberg R."/>
        </authorList>
    </citation>
    <scope>NUCLEOTIDE SEQUENCE [LARGE SCALE GENOMIC DNA]</scope>
    <source>
        <strain evidence="7">Wikel</strain>
        <strain evidence="5">Wikel colony</strain>
    </source>
</reference>
<dbReference type="OrthoDB" id="411017at2759"/>
<dbReference type="KEGG" id="isc:8026222"/>
<keyword evidence="3" id="KW-0576">Peroxisome</keyword>
<keyword evidence="7" id="KW-1185">Reference proteome</keyword>
<dbReference type="InParanoid" id="B7P8N3"/>
<dbReference type="Proteomes" id="UP000001555">
    <property type="component" value="Unassembled WGS sequence"/>
</dbReference>
<dbReference type="VEuPathDB" id="VectorBase:ISCI016644"/>
<dbReference type="VEuPathDB" id="VectorBase:ISCP_019942"/>
<dbReference type="PANTHER" id="PTHR12652:SF50">
    <property type="entry name" value="PEROXIN 11"/>
    <property type="match status" value="1"/>
</dbReference>
<dbReference type="EnsemblMetazoa" id="ISCW016644-RA">
    <property type="protein sequence ID" value="ISCW016644-PA"/>
    <property type="gene ID" value="ISCW016644"/>
</dbReference>
<evidence type="ECO:0000256" key="3">
    <source>
        <dbReference type="ARBA" id="ARBA00023140"/>
    </source>
</evidence>
<sequence>MGTHGMRDFLAEVARFNGQTAGRDRLFRLFQYSSRFVWYWLQKTSCRRDTVARLQNLEVLFSSGRRLLRLGRFLDSLHGATRMVGLPDLTYRLSLTLARLGNALYILSDNLVWLHQAGLLNLRRESWSRTSNKFWLVAIVASLSRDITELCRIIPPLLLSPPHMRPWKNSGLTLLRVAGLHRALLLDLVKNLADFWIPYSNLGHATLEPGTVGLLGVVSSVAAILPMLDPSYVLTPA</sequence>
<name>B7P8N3_IXOSC</name>
<dbReference type="GO" id="GO:0016559">
    <property type="term" value="P:peroxisome fission"/>
    <property type="evidence" value="ECO:0000318"/>
    <property type="project" value="GO_Central"/>
</dbReference>
<dbReference type="PaxDb" id="6945-B7P8N3"/>
<keyword evidence="8" id="KW-1267">Proteomics identification</keyword>
<reference evidence="6" key="2">
    <citation type="submission" date="2020-05" db="UniProtKB">
        <authorList>
            <consortium name="EnsemblMetazoa"/>
        </authorList>
    </citation>
    <scope>IDENTIFICATION</scope>
    <source>
        <strain evidence="6">wikel</strain>
    </source>
</reference>
<protein>
    <submittedName>
        <fullName evidence="5 6">Peroxisomal biogenesis factor, putative</fullName>
    </submittedName>
</protein>
<dbReference type="AlphaFoldDB" id="B7P8N3"/>
<keyword evidence="1" id="KW-0962">Peroxisome biogenesis</keyword>
<proteinExistence type="evidence at protein level"/>
<dbReference type="InterPro" id="IPR008733">
    <property type="entry name" value="PEX11"/>
</dbReference>
<comment type="subcellular location">
    <subcellularLocation>
        <location evidence="4">Peroxisome membrane</location>
    </subcellularLocation>
</comment>
<evidence type="ECO:0000256" key="4">
    <source>
        <dbReference type="ARBA" id="ARBA00046271"/>
    </source>
</evidence>
<dbReference type="EMBL" id="ABJB010268548">
    <property type="status" value="NOT_ANNOTATED_CDS"/>
    <property type="molecule type" value="Genomic_DNA"/>
</dbReference>
<dbReference type="HOGENOM" id="CLU_049216_2_1_1"/>
<gene>
    <name evidence="6" type="primary">8026222</name>
    <name evidence="5" type="ORF">IscW_ISCW016644</name>
</gene>
<evidence type="ECO:0007829" key="8">
    <source>
        <dbReference type="PeptideAtlas" id="B7P8N3"/>
    </source>
</evidence>
<keyword evidence="2" id="KW-0472">Membrane</keyword>
<dbReference type="PANTHER" id="PTHR12652">
    <property type="entry name" value="PEROXISOMAL BIOGENESIS FACTOR 11"/>
    <property type="match status" value="1"/>
</dbReference>
<dbReference type="Pfam" id="PF05648">
    <property type="entry name" value="PEX11"/>
    <property type="match status" value="1"/>
</dbReference>
<evidence type="ECO:0000256" key="2">
    <source>
        <dbReference type="ARBA" id="ARBA00023136"/>
    </source>
</evidence>
<dbReference type="FunCoup" id="B7P8N3">
    <property type="interactions" value="170"/>
</dbReference>
<dbReference type="EMBL" id="DS658583">
    <property type="protein sequence ID" value="EEC02955.1"/>
    <property type="molecule type" value="Genomic_DNA"/>
</dbReference>
<dbReference type="VEuPathDB" id="VectorBase:ISCW016644"/>
<dbReference type="GO" id="GO:0005778">
    <property type="term" value="C:peroxisomal membrane"/>
    <property type="evidence" value="ECO:0000318"/>
    <property type="project" value="GO_Central"/>
</dbReference>
<dbReference type="STRING" id="6945.B7P8N3"/>